<keyword evidence="7 11" id="KW-1133">Transmembrane helix</keyword>
<evidence type="ECO:0000256" key="4">
    <source>
        <dbReference type="ARBA" id="ARBA00022475"/>
    </source>
</evidence>
<keyword evidence="8 11" id="KW-0472">Membrane</keyword>
<feature type="transmembrane region" description="Helical" evidence="11">
    <location>
        <begin position="312"/>
        <end position="333"/>
    </location>
</feature>
<dbReference type="GO" id="GO:0015293">
    <property type="term" value="F:symporter activity"/>
    <property type="evidence" value="ECO:0007669"/>
    <property type="project" value="UniProtKB-KW"/>
</dbReference>
<dbReference type="PANTHER" id="PTHR43045">
    <property type="entry name" value="SHIKIMATE TRANSPORTER"/>
    <property type="match status" value="1"/>
</dbReference>
<feature type="transmembrane region" description="Helical" evidence="11">
    <location>
        <begin position="284"/>
        <end position="305"/>
    </location>
</feature>
<evidence type="ECO:0000256" key="10">
    <source>
        <dbReference type="ARBA" id="ARBA00039918"/>
    </source>
</evidence>
<keyword evidence="4" id="KW-1003">Cell membrane</keyword>
<keyword evidence="5 11" id="KW-0812">Transmembrane</keyword>
<feature type="transmembrane region" description="Helical" evidence="11">
    <location>
        <begin position="339"/>
        <end position="358"/>
    </location>
</feature>
<evidence type="ECO:0000313" key="13">
    <source>
        <dbReference type="EMBL" id="WTW70252.1"/>
    </source>
</evidence>
<feature type="transmembrane region" description="Helical" evidence="11">
    <location>
        <begin position="247"/>
        <end position="272"/>
    </location>
</feature>
<evidence type="ECO:0000259" key="12">
    <source>
        <dbReference type="PROSITE" id="PS50850"/>
    </source>
</evidence>
<dbReference type="Pfam" id="PF00083">
    <property type="entry name" value="Sugar_tr"/>
    <property type="match status" value="1"/>
</dbReference>
<evidence type="ECO:0000256" key="2">
    <source>
        <dbReference type="ARBA" id="ARBA00008240"/>
    </source>
</evidence>
<feature type="transmembrane region" description="Helical" evidence="11">
    <location>
        <begin position="405"/>
        <end position="426"/>
    </location>
</feature>
<dbReference type="SUPFAM" id="SSF103473">
    <property type="entry name" value="MFS general substrate transporter"/>
    <property type="match status" value="1"/>
</dbReference>
<sequence length="443" mass="47194">MSAVTAAEDGKMDPKHTKADRRTMVASTVGTVMEWYDFNLYGLASALIFGPLFFGSSSTGGTLASFATFAVGFAARPIGGMLFGHLGDRIGRKYVLLITMMGMGVMTTLIGVLPTHAAVGIWAPVLLILLRVCQGIAVGGEFAGATLLTVENAPPGKRGLYGAIPAMGTGAGFVLASAVFGLVSMLPDDSFESWGWRIPFLLSAFLVLFGLWVRKGIEETPVFAELEESGERERFPLLATVKRQPGAILRVLGITVSGFVWGYLIQAFALSYATKELDIEKSTMLWSIALASALEIAAIPFWGWLSDRIGRRVTVAIGLACTIAYALPFFQLLETRNTGLIFLAMVIAIPICKDMVFGPQAALVAELFDARIRYSGVSVGREFGGAIFGGTAPFIGTALQASSDSIVPVALYVMAGCVVTAIAVFAGRETARDEQAYTKPQPR</sequence>
<dbReference type="PANTHER" id="PTHR43045:SF1">
    <property type="entry name" value="SHIKIMATE TRANSPORTER"/>
    <property type="match status" value="1"/>
</dbReference>
<name>A0AAU2VUU4_9ACTN</name>
<comment type="function">
    <text evidence="9">May be a proton symporter involved in the uptake of osmolytes such as proline and glycine betaine.</text>
</comment>
<evidence type="ECO:0000256" key="9">
    <source>
        <dbReference type="ARBA" id="ARBA00037295"/>
    </source>
</evidence>
<dbReference type="InterPro" id="IPR011701">
    <property type="entry name" value="MFS"/>
</dbReference>
<reference evidence="13" key="1">
    <citation type="submission" date="2022-10" db="EMBL/GenBank/DDBJ databases">
        <title>The complete genomes of actinobacterial strains from the NBC collection.</title>
        <authorList>
            <person name="Joergensen T.S."/>
            <person name="Alvarez Arevalo M."/>
            <person name="Sterndorff E.B."/>
            <person name="Faurdal D."/>
            <person name="Vuksanovic O."/>
            <person name="Mourched A.-S."/>
            <person name="Charusanti P."/>
            <person name="Shaw S."/>
            <person name="Blin K."/>
            <person name="Weber T."/>
        </authorList>
    </citation>
    <scope>NUCLEOTIDE SEQUENCE</scope>
    <source>
        <strain evidence="13">NBC_00008</strain>
    </source>
</reference>
<keyword evidence="3" id="KW-0813">Transport</keyword>
<dbReference type="FunFam" id="1.20.1250.20:FF:000001">
    <property type="entry name" value="Dicarboxylate MFS transporter"/>
    <property type="match status" value="1"/>
</dbReference>
<evidence type="ECO:0000256" key="6">
    <source>
        <dbReference type="ARBA" id="ARBA00022847"/>
    </source>
</evidence>
<dbReference type="InterPro" id="IPR020846">
    <property type="entry name" value="MFS_dom"/>
</dbReference>
<feature type="transmembrane region" description="Helical" evidence="11">
    <location>
        <begin position="40"/>
        <end position="73"/>
    </location>
</feature>
<evidence type="ECO:0000256" key="7">
    <source>
        <dbReference type="ARBA" id="ARBA00022989"/>
    </source>
</evidence>
<dbReference type="InterPro" id="IPR005828">
    <property type="entry name" value="MFS_sugar_transport-like"/>
</dbReference>
<dbReference type="AlphaFoldDB" id="A0AAU2VUU4"/>
<comment type="subcellular location">
    <subcellularLocation>
        <location evidence="1">Cell membrane</location>
        <topology evidence="1">Multi-pass membrane protein</topology>
    </subcellularLocation>
</comment>
<feature type="transmembrane region" description="Helical" evidence="11">
    <location>
        <begin position="160"/>
        <end position="182"/>
    </location>
</feature>
<dbReference type="PROSITE" id="PS50850">
    <property type="entry name" value="MFS"/>
    <property type="match status" value="1"/>
</dbReference>
<keyword evidence="6" id="KW-0769">Symport</keyword>
<evidence type="ECO:0000256" key="5">
    <source>
        <dbReference type="ARBA" id="ARBA00022692"/>
    </source>
</evidence>
<feature type="transmembrane region" description="Helical" evidence="11">
    <location>
        <begin position="194"/>
        <end position="213"/>
    </location>
</feature>
<feature type="transmembrane region" description="Helical" evidence="11">
    <location>
        <begin position="379"/>
        <end position="399"/>
    </location>
</feature>
<dbReference type="GO" id="GO:0005886">
    <property type="term" value="C:plasma membrane"/>
    <property type="evidence" value="ECO:0007669"/>
    <property type="project" value="UniProtKB-SubCell"/>
</dbReference>
<comment type="similarity">
    <text evidence="2">Belongs to the major facilitator superfamily. Metabolite:H+ Symporter (MHS) family (TC 2.A.1.6) family.</text>
</comment>
<dbReference type="EMBL" id="CP108313">
    <property type="protein sequence ID" value="WTW70252.1"/>
    <property type="molecule type" value="Genomic_DNA"/>
</dbReference>
<feature type="transmembrane region" description="Helical" evidence="11">
    <location>
        <begin position="94"/>
        <end position="115"/>
    </location>
</feature>
<evidence type="ECO:0000256" key="11">
    <source>
        <dbReference type="SAM" id="Phobius"/>
    </source>
</evidence>
<evidence type="ECO:0000256" key="1">
    <source>
        <dbReference type="ARBA" id="ARBA00004651"/>
    </source>
</evidence>
<evidence type="ECO:0000256" key="3">
    <source>
        <dbReference type="ARBA" id="ARBA00022448"/>
    </source>
</evidence>
<dbReference type="Pfam" id="PF07690">
    <property type="entry name" value="MFS_1"/>
    <property type="match status" value="1"/>
</dbReference>
<evidence type="ECO:0000256" key="8">
    <source>
        <dbReference type="ARBA" id="ARBA00023136"/>
    </source>
</evidence>
<feature type="transmembrane region" description="Helical" evidence="11">
    <location>
        <begin position="121"/>
        <end position="148"/>
    </location>
</feature>
<dbReference type="Gene3D" id="1.20.1250.20">
    <property type="entry name" value="MFS general substrate transporter like domains"/>
    <property type="match status" value="2"/>
</dbReference>
<protein>
    <recommendedName>
        <fullName evidence="10">Putative proline/betaine transporter</fullName>
    </recommendedName>
</protein>
<organism evidence="13">
    <name type="scientific">Streptomyces sp. NBC_00008</name>
    <dbReference type="NCBI Taxonomy" id="2903610"/>
    <lineage>
        <taxon>Bacteria</taxon>
        <taxon>Bacillati</taxon>
        <taxon>Actinomycetota</taxon>
        <taxon>Actinomycetes</taxon>
        <taxon>Kitasatosporales</taxon>
        <taxon>Streptomycetaceae</taxon>
        <taxon>Streptomyces</taxon>
    </lineage>
</organism>
<proteinExistence type="inferred from homology"/>
<dbReference type="CDD" id="cd17369">
    <property type="entry name" value="MFS_ShiA_like"/>
    <property type="match status" value="1"/>
</dbReference>
<feature type="domain" description="Major facilitator superfamily (MFS) profile" evidence="12">
    <location>
        <begin position="23"/>
        <end position="432"/>
    </location>
</feature>
<gene>
    <name evidence="13" type="ORF">OG398_19280</name>
</gene>
<dbReference type="InterPro" id="IPR036259">
    <property type="entry name" value="MFS_trans_sf"/>
</dbReference>
<accession>A0AAU2VUU4</accession>